<proteinExistence type="predicted"/>
<dbReference type="InterPro" id="IPR000504">
    <property type="entry name" value="RRM_dom"/>
</dbReference>
<dbReference type="GO" id="GO:0070935">
    <property type="term" value="P:3'-UTR-mediated mRNA stabilization"/>
    <property type="evidence" value="ECO:0007669"/>
    <property type="project" value="TreeGrafter"/>
</dbReference>
<dbReference type="Pfam" id="PF00076">
    <property type="entry name" value="RRM_1"/>
    <property type="match status" value="1"/>
</dbReference>
<dbReference type="SUPFAM" id="SSF54928">
    <property type="entry name" value="RNA-binding domain, RBD"/>
    <property type="match status" value="1"/>
</dbReference>
<dbReference type="PANTHER" id="PTHR11176:SF57">
    <property type="entry name" value="PROTEIN BOULE"/>
    <property type="match status" value="1"/>
</dbReference>
<dbReference type="PROSITE" id="PS50102">
    <property type="entry name" value="RRM"/>
    <property type="match status" value="1"/>
</dbReference>
<gene>
    <name evidence="2" type="ORF">PACLA_8A006210</name>
</gene>
<dbReference type="Proteomes" id="UP001152795">
    <property type="component" value="Unassembled WGS sequence"/>
</dbReference>
<dbReference type="GO" id="GO:0005737">
    <property type="term" value="C:cytoplasm"/>
    <property type="evidence" value="ECO:0007669"/>
    <property type="project" value="TreeGrafter"/>
</dbReference>
<dbReference type="EMBL" id="CACRXK020000589">
    <property type="protein sequence ID" value="CAB3983207.1"/>
    <property type="molecule type" value="Genomic_DNA"/>
</dbReference>
<dbReference type="OrthoDB" id="762982at2759"/>
<reference evidence="2" key="1">
    <citation type="submission" date="2020-04" db="EMBL/GenBank/DDBJ databases">
        <authorList>
            <person name="Alioto T."/>
            <person name="Alioto T."/>
            <person name="Gomez Garrido J."/>
        </authorList>
    </citation>
    <scope>NUCLEOTIDE SEQUENCE</scope>
    <source>
        <strain evidence="2">A484AB</strain>
    </source>
</reference>
<protein>
    <submittedName>
        <fullName evidence="2">Boule-like isoform X2</fullName>
    </submittedName>
</protein>
<dbReference type="PANTHER" id="PTHR11176">
    <property type="entry name" value="BOULE-RELATED"/>
    <property type="match status" value="1"/>
</dbReference>
<dbReference type="Gene3D" id="3.30.70.330">
    <property type="match status" value="1"/>
</dbReference>
<dbReference type="GO" id="GO:0045948">
    <property type="term" value="P:positive regulation of translational initiation"/>
    <property type="evidence" value="ECO:0007669"/>
    <property type="project" value="TreeGrafter"/>
</dbReference>
<accession>A0A6S7FZW4</accession>
<name>A0A6S7FZW4_PARCT</name>
<dbReference type="GO" id="GO:0003730">
    <property type="term" value="F:mRNA 3'-UTR binding"/>
    <property type="evidence" value="ECO:0007669"/>
    <property type="project" value="TreeGrafter"/>
</dbReference>
<sequence>MEYVTSEGIIVTNRIFVGSIPDWMCENKLHLAFQDLDFNVQDTRIVVDMRTGRKKGYGFVTFYDANDAVELVKKGFVLTKDGVKLKVDTAVRKKGLQLRLQREKKFFERVGAMNQTYNVNNAMTGLYPTEAIQTQARKKDAMYFTQICHNWH</sequence>
<dbReference type="GO" id="GO:0008494">
    <property type="term" value="F:translation activator activity"/>
    <property type="evidence" value="ECO:0007669"/>
    <property type="project" value="TreeGrafter"/>
</dbReference>
<comment type="caution">
    <text evidence="2">The sequence shown here is derived from an EMBL/GenBank/DDBJ whole genome shotgun (WGS) entry which is preliminary data.</text>
</comment>
<keyword evidence="1" id="KW-0694">RNA-binding</keyword>
<evidence type="ECO:0000313" key="2">
    <source>
        <dbReference type="EMBL" id="CAB3983207.1"/>
    </source>
</evidence>
<evidence type="ECO:0000313" key="3">
    <source>
        <dbReference type="Proteomes" id="UP001152795"/>
    </source>
</evidence>
<dbReference type="AlphaFoldDB" id="A0A6S7FZW4"/>
<evidence type="ECO:0000256" key="1">
    <source>
        <dbReference type="ARBA" id="ARBA00022884"/>
    </source>
</evidence>
<dbReference type="InterPro" id="IPR012677">
    <property type="entry name" value="Nucleotide-bd_a/b_plait_sf"/>
</dbReference>
<organism evidence="2 3">
    <name type="scientific">Paramuricea clavata</name>
    <name type="common">Red gorgonian</name>
    <name type="synonym">Violescent sea-whip</name>
    <dbReference type="NCBI Taxonomy" id="317549"/>
    <lineage>
        <taxon>Eukaryota</taxon>
        <taxon>Metazoa</taxon>
        <taxon>Cnidaria</taxon>
        <taxon>Anthozoa</taxon>
        <taxon>Octocorallia</taxon>
        <taxon>Malacalcyonacea</taxon>
        <taxon>Plexauridae</taxon>
        <taxon>Paramuricea</taxon>
    </lineage>
</organism>
<dbReference type="InterPro" id="IPR035979">
    <property type="entry name" value="RBD_domain_sf"/>
</dbReference>
<keyword evidence="3" id="KW-1185">Reference proteome</keyword>
<dbReference type="SMART" id="SM00360">
    <property type="entry name" value="RRM"/>
    <property type="match status" value="1"/>
</dbReference>